<protein>
    <submittedName>
        <fullName evidence="1">Uncharacterized protein</fullName>
    </submittedName>
</protein>
<keyword evidence="2" id="KW-1185">Reference proteome</keyword>
<proteinExistence type="predicted"/>
<evidence type="ECO:0000313" key="1">
    <source>
        <dbReference type="EMBL" id="KAF2847872.1"/>
    </source>
</evidence>
<accession>A0A6A7AXN6</accession>
<reference evidence="1" key="1">
    <citation type="submission" date="2020-01" db="EMBL/GenBank/DDBJ databases">
        <authorList>
            <consortium name="DOE Joint Genome Institute"/>
            <person name="Haridas S."/>
            <person name="Albert R."/>
            <person name="Binder M."/>
            <person name="Bloem J."/>
            <person name="Labutti K."/>
            <person name="Salamov A."/>
            <person name="Andreopoulos B."/>
            <person name="Baker S.E."/>
            <person name="Barry K."/>
            <person name="Bills G."/>
            <person name="Bluhm B.H."/>
            <person name="Cannon C."/>
            <person name="Castanera R."/>
            <person name="Culley D.E."/>
            <person name="Daum C."/>
            <person name="Ezra D."/>
            <person name="Gonzalez J.B."/>
            <person name="Henrissat B."/>
            <person name="Kuo A."/>
            <person name="Liang C."/>
            <person name="Lipzen A."/>
            <person name="Lutzoni F."/>
            <person name="Magnuson J."/>
            <person name="Mondo S."/>
            <person name="Nolan M."/>
            <person name="Ohm R."/>
            <person name="Pangilinan J."/>
            <person name="Park H.-J."/>
            <person name="Ramirez L."/>
            <person name="Alfaro M."/>
            <person name="Sun H."/>
            <person name="Tritt A."/>
            <person name="Yoshinaga Y."/>
            <person name="Zwiers L.-H."/>
            <person name="Turgeon B.G."/>
            <person name="Goodwin S.B."/>
            <person name="Spatafora J.W."/>
            <person name="Crous P.W."/>
            <person name="Grigoriev I.V."/>
        </authorList>
    </citation>
    <scope>NUCLEOTIDE SEQUENCE</scope>
    <source>
        <strain evidence="1">IPT5</strain>
    </source>
</reference>
<sequence>MYVLCMQVHGVAFISVCEYWWAERCLRSAFGEHDAVKKSSVIASRGLRHVLRAIAFVIWSPFAAMVNATAEGAGDASCWGVRRMCLASLVQSCTWTPLPCHSYMYGLCIQILACGARKRGAEFVLAVATSSDVELNAGKRRMENSFLRLQVAWLRTLDM</sequence>
<gene>
    <name evidence="1" type="ORF">T440DRAFT_184001</name>
</gene>
<organism evidence="1 2">
    <name type="scientific">Plenodomus tracheiphilus IPT5</name>
    <dbReference type="NCBI Taxonomy" id="1408161"/>
    <lineage>
        <taxon>Eukaryota</taxon>
        <taxon>Fungi</taxon>
        <taxon>Dikarya</taxon>
        <taxon>Ascomycota</taxon>
        <taxon>Pezizomycotina</taxon>
        <taxon>Dothideomycetes</taxon>
        <taxon>Pleosporomycetidae</taxon>
        <taxon>Pleosporales</taxon>
        <taxon>Pleosporineae</taxon>
        <taxon>Leptosphaeriaceae</taxon>
        <taxon>Plenodomus</taxon>
    </lineage>
</organism>
<dbReference type="AlphaFoldDB" id="A0A6A7AXN6"/>
<evidence type="ECO:0000313" key="2">
    <source>
        <dbReference type="Proteomes" id="UP000799423"/>
    </source>
</evidence>
<name>A0A6A7AXN6_9PLEO</name>
<dbReference type="EMBL" id="MU006322">
    <property type="protein sequence ID" value="KAF2847872.1"/>
    <property type="molecule type" value="Genomic_DNA"/>
</dbReference>
<dbReference type="Proteomes" id="UP000799423">
    <property type="component" value="Unassembled WGS sequence"/>
</dbReference>